<dbReference type="InterPro" id="IPR003811">
    <property type="entry name" value="G3P_acylTferase_PlsY"/>
</dbReference>
<evidence type="ECO:0000256" key="7">
    <source>
        <dbReference type="ARBA" id="ARBA00023136"/>
    </source>
</evidence>
<keyword evidence="5 10" id="KW-1133">Transmembrane helix</keyword>
<gene>
    <name evidence="10" type="primary">plsY</name>
    <name evidence="11" type="ORF">AVDCRST_MAG28-331</name>
</gene>
<dbReference type="GO" id="GO:0043772">
    <property type="term" value="F:acyl-phosphate glycerol-3-phosphate acyltransferase activity"/>
    <property type="evidence" value="ECO:0007669"/>
    <property type="project" value="UniProtKB-UniRule"/>
</dbReference>
<comment type="function">
    <text evidence="10">Catalyzes the transfer of an acyl group from acyl-phosphate (acyl-PO(4)) to glycerol-3-phosphate (G3P) to form lysophosphatidic acid (LPA). This enzyme utilizes acyl-phosphate as fatty acyl donor, but not acyl-CoA or acyl-ACP.</text>
</comment>
<feature type="transmembrane region" description="Helical" evidence="10">
    <location>
        <begin position="171"/>
        <end position="189"/>
    </location>
</feature>
<evidence type="ECO:0000256" key="5">
    <source>
        <dbReference type="ARBA" id="ARBA00022989"/>
    </source>
</evidence>
<evidence type="ECO:0000256" key="6">
    <source>
        <dbReference type="ARBA" id="ARBA00023098"/>
    </source>
</evidence>
<feature type="transmembrane region" description="Helical" evidence="10">
    <location>
        <begin position="82"/>
        <end position="103"/>
    </location>
</feature>
<keyword evidence="6 10" id="KW-0443">Lipid metabolism</keyword>
<evidence type="ECO:0000256" key="9">
    <source>
        <dbReference type="ARBA" id="ARBA00023264"/>
    </source>
</evidence>
<dbReference type="SMART" id="SM01207">
    <property type="entry name" value="G3P_acyltransf"/>
    <property type="match status" value="1"/>
</dbReference>
<comment type="catalytic activity">
    <reaction evidence="10">
        <text>an acyl phosphate + sn-glycerol 3-phosphate = a 1-acyl-sn-glycero-3-phosphate + phosphate</text>
        <dbReference type="Rhea" id="RHEA:34075"/>
        <dbReference type="ChEBI" id="CHEBI:43474"/>
        <dbReference type="ChEBI" id="CHEBI:57597"/>
        <dbReference type="ChEBI" id="CHEBI:57970"/>
        <dbReference type="ChEBI" id="CHEBI:59918"/>
        <dbReference type="EC" id="2.3.1.275"/>
    </reaction>
</comment>
<keyword evidence="11" id="KW-0012">Acyltransferase</keyword>
<evidence type="ECO:0000256" key="8">
    <source>
        <dbReference type="ARBA" id="ARBA00023209"/>
    </source>
</evidence>
<dbReference type="EMBL" id="CADCVE010000007">
    <property type="protein sequence ID" value="CAA9439107.1"/>
    <property type="molecule type" value="Genomic_DNA"/>
</dbReference>
<dbReference type="GO" id="GO:0005886">
    <property type="term" value="C:plasma membrane"/>
    <property type="evidence" value="ECO:0007669"/>
    <property type="project" value="UniProtKB-SubCell"/>
</dbReference>
<dbReference type="PANTHER" id="PTHR30309">
    <property type="entry name" value="INNER MEMBRANE PROTEIN YGIH"/>
    <property type="match status" value="1"/>
</dbReference>
<keyword evidence="8 10" id="KW-0594">Phospholipid biosynthesis</keyword>
<dbReference type="PANTHER" id="PTHR30309:SF0">
    <property type="entry name" value="GLYCEROL-3-PHOSPHATE ACYLTRANSFERASE-RELATED"/>
    <property type="match status" value="1"/>
</dbReference>
<keyword evidence="4 10" id="KW-0812">Transmembrane</keyword>
<comment type="pathway">
    <text evidence="10">Lipid metabolism; phospholipid metabolism.</text>
</comment>
<evidence type="ECO:0000256" key="10">
    <source>
        <dbReference type="HAMAP-Rule" id="MF_01043"/>
    </source>
</evidence>
<dbReference type="EC" id="2.3.1.275" evidence="10"/>
<name>A0A6J4QA42_9ACTN</name>
<keyword evidence="3 10" id="KW-0808">Transferase</keyword>
<keyword evidence="1 10" id="KW-1003">Cell membrane</keyword>
<proteinExistence type="inferred from homology"/>
<evidence type="ECO:0000256" key="4">
    <source>
        <dbReference type="ARBA" id="ARBA00022692"/>
    </source>
</evidence>
<evidence type="ECO:0000256" key="3">
    <source>
        <dbReference type="ARBA" id="ARBA00022679"/>
    </source>
</evidence>
<comment type="subcellular location">
    <subcellularLocation>
        <location evidence="10">Cell membrane</location>
        <topology evidence="10">Multi-pass membrane protein</topology>
    </subcellularLocation>
</comment>
<feature type="transmembrane region" description="Helical" evidence="10">
    <location>
        <begin position="146"/>
        <end position="165"/>
    </location>
</feature>
<dbReference type="Pfam" id="PF02660">
    <property type="entry name" value="G3P_acyltransf"/>
    <property type="match status" value="1"/>
</dbReference>
<reference evidence="11" key="1">
    <citation type="submission" date="2020-02" db="EMBL/GenBank/DDBJ databases">
        <authorList>
            <person name="Meier V. D."/>
        </authorList>
    </citation>
    <scope>NUCLEOTIDE SEQUENCE</scope>
    <source>
        <strain evidence="11">AVDCRST_MAG28</strain>
    </source>
</reference>
<evidence type="ECO:0000256" key="1">
    <source>
        <dbReference type="ARBA" id="ARBA00022475"/>
    </source>
</evidence>
<feature type="transmembrane region" description="Helical" evidence="10">
    <location>
        <begin position="6"/>
        <end position="25"/>
    </location>
</feature>
<sequence length="222" mass="23913">MILWYALLVIAGYFIGSIPFGLYIARLNRHRYSNPTGRTANVAPVDLYRRSGSGQGRGRHALAGVAFLLELAKGFSPTFTGYLALGTPGALGGGSAALVGHTFPFFGRLRGSNSVAPLLGVLLAVYPVVVVILSMVWTASLAAWRYVSLAALVTAVVSPLALAALDAGGEYEDLVISSAVLWSLLTFFAHRENIRRLLSGREARINTPTNERGEARRERRVR</sequence>
<dbReference type="HAMAP" id="MF_01043">
    <property type="entry name" value="PlsY"/>
    <property type="match status" value="1"/>
</dbReference>
<protein>
    <recommendedName>
        <fullName evidence="10">Glycerol-3-phosphate acyltransferase</fullName>
    </recommendedName>
    <alternativeName>
        <fullName evidence="10">Acyl-PO4 G3P acyltransferase</fullName>
    </alternativeName>
    <alternativeName>
        <fullName evidence="10">Acyl-phosphate--glycerol-3-phosphate acyltransferase</fullName>
    </alternativeName>
    <alternativeName>
        <fullName evidence="10">G3P acyltransferase</fullName>
        <shortName evidence="10">GPAT</shortName>
        <ecNumber evidence="10">2.3.1.275</ecNumber>
    </alternativeName>
    <alternativeName>
        <fullName evidence="10">Lysophosphatidic acid synthase</fullName>
        <shortName evidence="10">LPA synthase</shortName>
    </alternativeName>
</protein>
<dbReference type="GO" id="GO:0008654">
    <property type="term" value="P:phospholipid biosynthetic process"/>
    <property type="evidence" value="ECO:0007669"/>
    <property type="project" value="UniProtKB-UniRule"/>
</dbReference>
<comment type="similarity">
    <text evidence="10">Belongs to the PlsY family.</text>
</comment>
<dbReference type="UniPathway" id="UPA00085"/>
<keyword evidence="2 10" id="KW-0444">Lipid biosynthesis</keyword>
<feature type="transmembrane region" description="Helical" evidence="10">
    <location>
        <begin position="115"/>
        <end position="139"/>
    </location>
</feature>
<keyword evidence="9 10" id="KW-1208">Phospholipid metabolism</keyword>
<comment type="subunit">
    <text evidence="10">Probably interacts with PlsX.</text>
</comment>
<evidence type="ECO:0000256" key="2">
    <source>
        <dbReference type="ARBA" id="ARBA00022516"/>
    </source>
</evidence>
<dbReference type="AlphaFoldDB" id="A0A6J4QA42"/>
<keyword evidence="7 10" id="KW-0472">Membrane</keyword>
<organism evidence="11">
    <name type="scientific">uncultured Rubrobacteraceae bacterium</name>
    <dbReference type="NCBI Taxonomy" id="349277"/>
    <lineage>
        <taxon>Bacteria</taxon>
        <taxon>Bacillati</taxon>
        <taxon>Actinomycetota</taxon>
        <taxon>Rubrobacteria</taxon>
        <taxon>Rubrobacterales</taxon>
        <taxon>Rubrobacteraceae</taxon>
        <taxon>environmental samples</taxon>
    </lineage>
</organism>
<evidence type="ECO:0000313" key="11">
    <source>
        <dbReference type="EMBL" id="CAA9439107.1"/>
    </source>
</evidence>
<accession>A0A6J4QA42</accession>